<keyword evidence="23" id="KW-0808">Transferase</keyword>
<evidence type="ECO:0000256" key="1">
    <source>
        <dbReference type="ARBA" id="ARBA00004214"/>
    </source>
</evidence>
<protein>
    <recommendedName>
        <fullName evidence="57">Periostin</fullName>
        <ecNumber evidence="8">2.7.11.1</ecNumber>
    </recommendedName>
    <alternativeName>
        <fullName evidence="61">CaMK-like CREB regulatory kinase 2</fullName>
    </alternativeName>
    <alternativeName>
        <fullName evidence="59">Doublecortin-like and CAM kinase-like 2</fullName>
    </alternativeName>
    <alternativeName>
        <fullName evidence="60">Doublecortin-like kinase 2</fullName>
    </alternativeName>
    <alternativeName>
        <fullName evidence="58">Osteoblast-specific factor 2</fullName>
    </alternativeName>
    <alternativeName>
        <fullName evidence="56">Serine/threonine-protein kinase DCLK2</fullName>
    </alternativeName>
    <alternativeName>
        <fullName evidence="9">Serine/threonine-protein kinase ULK3</fullName>
    </alternativeName>
    <alternativeName>
        <fullName evidence="55">Spartin</fullName>
    </alternativeName>
    <alternativeName>
        <fullName evidence="47">Unc-51-like kinase 3</fullName>
    </alternativeName>
</protein>
<dbReference type="GO" id="GO:0070679">
    <property type="term" value="F:inositol 1,4,5 trisphosphate binding"/>
    <property type="evidence" value="ECO:0007669"/>
    <property type="project" value="TreeGrafter"/>
</dbReference>
<dbReference type="PROSITE" id="PS50088">
    <property type="entry name" value="ANK_REPEAT"/>
    <property type="match status" value="1"/>
</dbReference>
<evidence type="ECO:0000256" key="37">
    <source>
        <dbReference type="ARBA" id="ARBA00023043"/>
    </source>
</evidence>
<keyword evidence="37 62" id="KW-0040">ANK repeat</keyword>
<dbReference type="InterPro" id="IPR009686">
    <property type="entry name" value="Senescence/spartin_C"/>
</dbReference>
<dbReference type="InterPro" id="IPR036378">
    <property type="entry name" value="FAS1_dom_sf"/>
</dbReference>
<evidence type="ECO:0000256" key="64">
    <source>
        <dbReference type="SAM" id="MobiDB-lite"/>
    </source>
</evidence>
<dbReference type="GO" id="GO:0061724">
    <property type="term" value="P:lipophagy"/>
    <property type="evidence" value="ECO:0007669"/>
    <property type="project" value="UniProtKB-ARBA"/>
</dbReference>
<evidence type="ECO:0000256" key="26">
    <source>
        <dbReference type="ARBA" id="ARBA00022737"/>
    </source>
</evidence>
<dbReference type="GO" id="GO:0005886">
    <property type="term" value="C:plasma membrane"/>
    <property type="evidence" value="ECO:0007669"/>
    <property type="project" value="UniProtKB-SubCell"/>
</dbReference>
<evidence type="ECO:0000256" key="57">
    <source>
        <dbReference type="ARBA" id="ARBA00073137"/>
    </source>
</evidence>
<feature type="domain" description="Doublecortin" evidence="68">
    <location>
        <begin position="2166"/>
        <end position="2251"/>
    </location>
</feature>
<evidence type="ECO:0000256" key="43">
    <source>
        <dbReference type="ARBA" id="ARBA00023157"/>
    </source>
</evidence>
<evidence type="ECO:0000256" key="18">
    <source>
        <dbReference type="ARBA" id="ARBA00022553"/>
    </source>
</evidence>
<evidence type="ECO:0000256" key="65">
    <source>
        <dbReference type="SAM" id="Phobius"/>
    </source>
</evidence>
<evidence type="ECO:0000256" key="25">
    <source>
        <dbReference type="ARBA" id="ARBA00022729"/>
    </source>
</evidence>
<dbReference type="GO" id="GO:0015279">
    <property type="term" value="F:store-operated calcium channel activity"/>
    <property type="evidence" value="ECO:0007669"/>
    <property type="project" value="TreeGrafter"/>
</dbReference>
<evidence type="ECO:0000256" key="6">
    <source>
        <dbReference type="ARBA" id="ARBA00004651"/>
    </source>
</evidence>
<feature type="domain" description="Protein kinase" evidence="66">
    <location>
        <begin position="2500"/>
        <end position="2757"/>
    </location>
</feature>
<comment type="function">
    <text evidence="51">Lipophagy receptor that plays an important role in lipid droplet (LD) turnover in motor neurons. Localizes to LDs and interacts with components of the autophagy machinery, such as MAP1LC3A/C proteins to deliver LDs to autophagosomes for degradation via lipophagy. Lipid transfer protein required for lipid droplet degradation, including by lipophagy. Can bind and transfer all lipid species found in lipid droplets, from phospholipids to triglycerides and sterol esters but the direction of lipid transfer by spartin and its cargos are unknown. May be implicated in endosomal trafficking, or microtubule dynamics, or both. Participates in cytokinesis.</text>
</comment>
<keyword evidence="38" id="KW-0445">Lipid transport</keyword>
<evidence type="ECO:0000256" key="51">
    <source>
        <dbReference type="ARBA" id="ARBA00054810"/>
    </source>
</evidence>
<feature type="transmembrane region" description="Helical" evidence="65">
    <location>
        <begin position="326"/>
        <end position="350"/>
    </location>
</feature>
<keyword evidence="43" id="KW-1015">Disulfide bond</keyword>
<evidence type="ECO:0000256" key="8">
    <source>
        <dbReference type="ARBA" id="ARBA00012513"/>
    </source>
</evidence>
<evidence type="ECO:0000256" key="45">
    <source>
        <dbReference type="ARBA" id="ARBA00023212"/>
    </source>
</evidence>
<evidence type="ECO:0000256" key="55">
    <source>
        <dbReference type="ARBA" id="ARBA00067916"/>
    </source>
</evidence>
<proteinExistence type="evidence at protein level"/>
<dbReference type="InterPro" id="IPR000782">
    <property type="entry name" value="FAS1_domain"/>
</dbReference>
<dbReference type="SMART" id="SM00554">
    <property type="entry name" value="FAS1"/>
    <property type="match status" value="4"/>
</dbReference>
<dbReference type="PROSITE" id="PS00107">
    <property type="entry name" value="PROTEIN_KINASE_ATP"/>
    <property type="match status" value="1"/>
</dbReference>
<keyword evidence="10" id="KW-0813">Transport</keyword>
<keyword evidence="32" id="KW-0130">Cell adhesion</keyword>
<evidence type="ECO:0000256" key="29">
    <source>
        <dbReference type="ARBA" id="ARBA00022837"/>
    </source>
</evidence>
<evidence type="ECO:0000259" key="68">
    <source>
        <dbReference type="PROSITE" id="PS50309"/>
    </source>
</evidence>
<feature type="compositionally biased region" description="Polar residues" evidence="64">
    <location>
        <begin position="2849"/>
        <end position="2864"/>
    </location>
</feature>
<dbReference type="InterPro" id="IPR005821">
    <property type="entry name" value="Ion_trans_dom"/>
</dbReference>
<evidence type="ECO:0000256" key="13">
    <source>
        <dbReference type="ARBA" id="ARBA00022490"/>
    </source>
</evidence>
<feature type="transmembrane region" description="Helical" evidence="65">
    <location>
        <begin position="439"/>
        <end position="459"/>
    </location>
</feature>
<dbReference type="Pfam" id="PF08344">
    <property type="entry name" value="TRP_2"/>
    <property type="match status" value="1"/>
</dbReference>
<evidence type="ECO:0000256" key="44">
    <source>
        <dbReference type="ARBA" id="ARBA00023180"/>
    </source>
</evidence>
<dbReference type="Gene3D" id="1.25.40.20">
    <property type="entry name" value="Ankyrin repeat-containing domain"/>
    <property type="match status" value="1"/>
</dbReference>
<keyword evidence="25" id="KW-0732">Signal</keyword>
<reference evidence="69 70" key="1">
    <citation type="submission" date="2018-03" db="EMBL/GenBank/DDBJ databases">
        <title>Draft genome sequence of Rohu Carp (Labeo rohita).</title>
        <authorList>
            <person name="Das P."/>
            <person name="Kushwaha B."/>
            <person name="Joshi C.G."/>
            <person name="Kumar D."/>
            <person name="Nagpure N.S."/>
            <person name="Sahoo L."/>
            <person name="Das S.P."/>
            <person name="Bit A."/>
            <person name="Patnaik S."/>
            <person name="Meher P.K."/>
            <person name="Jayasankar P."/>
            <person name="Koringa P.G."/>
            <person name="Patel N.V."/>
            <person name="Hinsu A.T."/>
            <person name="Kumar R."/>
            <person name="Pandey M."/>
            <person name="Agarwal S."/>
            <person name="Srivastava S."/>
            <person name="Singh M."/>
            <person name="Iquebal M.A."/>
            <person name="Jaiswal S."/>
            <person name="Angadi U.B."/>
            <person name="Kumar N."/>
            <person name="Raza M."/>
            <person name="Shah T.M."/>
            <person name="Rai A."/>
            <person name="Jena J.K."/>
        </authorList>
    </citation>
    <scope>NUCLEOTIDE SEQUENCE [LARGE SCALE GENOMIC DNA]</scope>
    <source>
        <strain evidence="69">DASCIFA01</strain>
        <tissue evidence="69">Testis</tissue>
    </source>
</reference>
<keyword evidence="18" id="KW-0597">Phosphoprotein</keyword>
<dbReference type="SUPFAM" id="SSF82153">
    <property type="entry name" value="FAS1 domain"/>
    <property type="match status" value="4"/>
</dbReference>
<dbReference type="FunFam" id="3.10.20.230:FF:000002">
    <property type="entry name" value="serine/threonine-protein kinase DCLK2 isoform X1"/>
    <property type="match status" value="1"/>
</dbReference>
<evidence type="ECO:0000256" key="9">
    <source>
        <dbReference type="ARBA" id="ARBA00021644"/>
    </source>
</evidence>
<dbReference type="GO" id="GO:0006869">
    <property type="term" value="P:lipid transport"/>
    <property type="evidence" value="ECO:0007669"/>
    <property type="project" value="UniProtKB-KW"/>
</dbReference>
<feature type="repeat" description="ANK" evidence="62">
    <location>
        <begin position="141"/>
        <end position="173"/>
    </location>
</feature>
<evidence type="ECO:0000256" key="14">
    <source>
        <dbReference type="ARBA" id="ARBA00022499"/>
    </source>
</evidence>
<keyword evidence="40" id="KW-0443">Lipid metabolism</keyword>
<evidence type="ECO:0000256" key="39">
    <source>
        <dbReference type="ARBA" id="ARBA00023065"/>
    </source>
</evidence>
<dbReference type="InterPro" id="IPR003533">
    <property type="entry name" value="Doublecortin_dom"/>
</dbReference>
<evidence type="ECO:0000256" key="24">
    <source>
        <dbReference type="ARBA" id="ARBA00022692"/>
    </source>
</evidence>
<keyword evidence="39" id="KW-0406">Ion transport</keyword>
<comment type="function">
    <text evidence="52">Induces cell attachment and spreading and plays a role in cell adhesion. Enhances incorporation of BMP1 in the fibronectin matrix of connective tissues, and subsequent proteolytic activation of lysyl oxidase LOX.</text>
</comment>
<dbReference type="InterPro" id="IPR002110">
    <property type="entry name" value="Ankyrin_rpt"/>
</dbReference>
<dbReference type="GO" id="GO:0007417">
    <property type="term" value="P:central nervous system development"/>
    <property type="evidence" value="ECO:0007669"/>
    <property type="project" value="UniProtKB-ARBA"/>
</dbReference>
<dbReference type="FunFam" id="1.20.58.80:FF:000009">
    <property type="entry name" value="spartin isoform X1"/>
    <property type="match status" value="1"/>
</dbReference>
<dbReference type="FunFam" id="2.30.180.10:FF:000003">
    <property type="entry name" value="periostin isoform X1"/>
    <property type="match status" value="1"/>
</dbReference>
<dbReference type="Gene3D" id="1.10.510.10">
    <property type="entry name" value="Transferase(Phosphotransferase) domain 1"/>
    <property type="match status" value="1"/>
</dbReference>
<comment type="catalytic activity">
    <reaction evidence="48">
        <text>Ca(2+)(in) = Ca(2+)(out)</text>
        <dbReference type="Rhea" id="RHEA:29671"/>
        <dbReference type="ChEBI" id="CHEBI:29108"/>
    </reaction>
</comment>
<evidence type="ECO:0000256" key="15">
    <source>
        <dbReference type="ARBA" id="ARBA00022525"/>
    </source>
</evidence>
<feature type="domain" description="FAS1" evidence="67">
    <location>
        <begin position="1053"/>
        <end position="1184"/>
    </location>
</feature>
<dbReference type="GO" id="GO:0030496">
    <property type="term" value="C:midbody"/>
    <property type="evidence" value="ECO:0007669"/>
    <property type="project" value="UniProtKB-SubCell"/>
</dbReference>
<dbReference type="STRING" id="84645.A0A498MIN9"/>
<feature type="domain" description="FAS1" evidence="67">
    <location>
        <begin position="1315"/>
        <end position="1447"/>
    </location>
</feature>
<feature type="transmembrane region" description="Helical" evidence="65">
    <location>
        <begin position="519"/>
        <end position="541"/>
    </location>
</feature>
<evidence type="ECO:0000256" key="5">
    <source>
        <dbReference type="ARBA" id="ARBA00004555"/>
    </source>
</evidence>
<dbReference type="GO" id="GO:0005811">
    <property type="term" value="C:lipid droplet"/>
    <property type="evidence" value="ECO:0007669"/>
    <property type="project" value="UniProtKB-SubCell"/>
</dbReference>
<evidence type="ECO:0000256" key="61">
    <source>
        <dbReference type="ARBA" id="ARBA00080759"/>
    </source>
</evidence>
<evidence type="ECO:0000256" key="41">
    <source>
        <dbReference type="ARBA" id="ARBA00023121"/>
    </source>
</evidence>
<feature type="transmembrane region" description="Helical" evidence="65">
    <location>
        <begin position="561"/>
        <end position="583"/>
    </location>
</feature>
<evidence type="ECO:0000256" key="58">
    <source>
        <dbReference type="ARBA" id="ARBA00078063"/>
    </source>
</evidence>
<feature type="transmembrane region" description="Helical" evidence="65">
    <location>
        <begin position="595"/>
        <end position="617"/>
    </location>
</feature>
<keyword evidence="13" id="KW-0963">Cytoplasm</keyword>
<dbReference type="InterPro" id="IPR036770">
    <property type="entry name" value="Ankyrin_rpt-contain_sf"/>
</dbReference>
<dbReference type="FunFam" id="2.30.180.10:FF:000002">
    <property type="entry name" value="periostin isoform X1"/>
    <property type="match status" value="1"/>
</dbReference>
<dbReference type="InterPro" id="IPR013555">
    <property type="entry name" value="TRP_dom"/>
</dbReference>
<keyword evidence="35" id="KW-0007">Acetylation</keyword>
<comment type="subunit">
    <text evidence="53">Homodimer. Interacts with BMP1 and fibronectin.</text>
</comment>
<evidence type="ECO:0000256" key="49">
    <source>
        <dbReference type="ARBA" id="ARBA00047899"/>
    </source>
</evidence>
<dbReference type="PROSITE" id="PS00108">
    <property type="entry name" value="PROTEIN_KINASE_ST"/>
    <property type="match status" value="1"/>
</dbReference>
<keyword evidence="70" id="KW-1185">Reference proteome</keyword>
<evidence type="ECO:0000256" key="33">
    <source>
        <dbReference type="ARBA" id="ARBA00022963"/>
    </source>
</evidence>
<evidence type="ECO:0000256" key="31">
    <source>
        <dbReference type="ARBA" id="ARBA00022843"/>
    </source>
</evidence>
<dbReference type="InterPro" id="IPR036181">
    <property type="entry name" value="MIT_dom_sf"/>
</dbReference>
<dbReference type="SUPFAM" id="SSF89837">
    <property type="entry name" value="Doublecortin (DC)"/>
    <property type="match status" value="2"/>
</dbReference>
<sequence length="2864" mass="318361">MSQLYYRRTDNSSYRDRIPLRIVRAESELSVQEKSYLSAVEKGDYASVKLALEEAEIYFKININCIDPLGRTALLIAIENENLEIIELLLSFNVYVGDALLHAIRKEVVGAVELLLNHKKPSGEKQVPPILLDKQFSDFTPDITPIILAAHTNNYEIIKMLVQKGVSVPQPHEVRCNCVECVSSSDVDSLRHSRSRLNIYKALASPSLIALSSEDPFLTAFQLSWELQELSKVENEFKAEYEELSYQCKRFAKDLLDQTRSSRELELILNFRDDVNLLQDEANNELARLKLAIKYRQKEFVAQPNCQQLLASRWYDEFPGWRRRHWAGKFITCVFIGLMFPLLSLCYLVAPKSHYGLFIRKPFIKFICHTASYLTFLFLLLLASQHIVSNNPDRQGPKPTTVEWMILPWVLGFIWTEIKQMWDGGFQDYIHDWWNLMDFVMNSLYLATISLKIVAYVKYSGCKPRETWEMWHPTLVAEAVFAIANIFSSLRLISLFTANSHLGPLQISLGRMLLDILKFLFIYCLVLLAFANGLNQLYFYYESNEGMNCKGIRCERQNNAFSTLFETLQSLFWSIFGLINLYVTNVQADHKFTEYVGATMFGTYNIISLVVLLNMLIAMMNNSYQHIADHADTEWKFARTKLWMSYFEEGGTLPPPFNIIPSPKSICYLITWIKVHVFKRRSKRTETFGTLGRRAAENVRINHQYQEVLRNLVKRYVAAMIRDAKTEEGLTEENFKELKQDISSFRYEVIGMMKGNRNSIHVNKPGTAASDGSHPDGSLQYSSTYQQNKKLHLYDVTAVLQQQKSEEPRESLGCLANGSAVVLTDPTLKARKDFPKDFTDFGLFPKKQNSLNPNKIYSLAEEESDSDILDWADSSAYDKIVAHSRIRAKKEGTVLYECCPGYMKLGDMRGCPAVAPIDNVYGTLGLVKATTTQDYSDMSKLRQEIEGAGSYTFFAPSNDAWDLLNPEVRNALVSNVNIELYNALHYHMVNKRLLTKDLKNGMTATSMYNDLNLLINHYSNGVVTVNCARIIHGNQVATNGVVHVIDRVITAVGNTIQDVIEVDDDLSTLNTVATASGLIDKLGQPGHFTLFAPTNDAFDKLDRDVLDRLMEDKNSLQALLNYHLLNSVQCSEAIMAGTSHETLEGSNIEIGCDGDSLTVNGIKMVLRKDIVTTNGVIHLIDQVLMPDSAKQVMELVGQSQGTFSDMLTEMGLSAAMRPQAEYTLLAPLNTAFNDEVMSMDQSFLKIILQNHILKNKIVLSQLYNGQRLETLAGKFLRVFVYRMAVCIENACLIRGSKEGSNGALHLMKTLISPAESTMYQLLVDDGTFKIFLSLMEAAGLTDVLKQEGDFTLFAPTDEAFAGLSERDLSLLKSDKNALKAILLYHFSNGIFIGGGLETGVTNLLKTLQGSNLKVLYANDSMLVNTVKVPKSDLMASNGVIHIVRTLLYPEDMPVGSQDLLSLLRRIIRYIQIKFVSGYRYQEIPLTFIKRVITVHREPTVTKVTRVIEGEPRVTKVTRVIEGQPTVTKVTRVIEGEPSVNKVTRVIEGPEYSVASSSDMELYGYGEDADGITKLIQEGRVSGRRPVMEQAKQEAFDNARLQVIKDGYDKAFAYINKALTEDEAGHIAEALKLYQQGRQHLLRALSVPSQGMECVGPSWESARQMQRKMQETLNNITTRLAMLEASPDPNRVSDTSAAPQRLYPEVPKVKPAQVLASNGGVAGASGGPVPVSPSVQPNMLSEQPPAYTPQAADGHLTISYGTDSGELSLVGDEFYSNTTNSTPSPQSLGEDGEELFFLPQGVQIFFVTPEGQVSAPSYPGYLRIVKFTSERSERVPYRPPAFLQVCDWLYPLMASDSPVLLCNTGVYMFPDLMAPTPGSYVGVVLSSELPQKERELFQSILSQLTDLRVQASDGATDTINLGQKVPMGPPVPEVAPPAAEEEKVLPEWSEKVAQGILTGASWLSWGLVKGAEYTGKAIHKGAAKLREHITPEDRPAQVSPTVTRSLHVAKQATGGAVKVSQFLVDGLCTVAGHVGRELAPHVKKHGGKLIPESLKKDKDGRSNIDGAMVVAASGVQGFATMWTGLEVAAKNIAKSVATETVTTVKHKDTTAPGVDMELEHFDERDKAQRYSRAGSRANGLPSPTHSAHCSLYRTRTLQALSSEKKAKRVRFYRNGDRYFKGIVYAISNDRFRSFDALLADLTRSLSDNVNLPQGVRTIYTIDGSKITSMEQLVEGESYVCGSVEPFKNLEYTKNVNPNWSVNVKTVASARAPTSLGSAKAGSIEIKDNKDFIRPKLVTIIRSGVKPRKAVRILLNKKTAHSFEQVLTDITDAIKLDSGVVKRLYTVDGKLVSCLQDFFGEDDIFIACGPEKFRYQDDFLLDESECRVVKSQSYGRISSMQGRCSPRSGGPSRRSKSPGSSSSANGTAGSQLSTPRSGKSPSPSPTSPASLRRRRGSQHSGSSLSLASTKVCSSMDEGDGPGSEAELMEDCPQVPASIAERYKVGRMIGDGNFAVVRECVERSTGREYALKIINKSKCRGKEHMIQNEVSILRRVKHPNIVLLIEEMDTYSELYLVMELVKGGDLFDAITSSNKYTERDASGMLYNLASAIKYLHSLNIVHRDIKPENLLVYEHQDGSKSLKLGDFGLATIVDGPLYTICGTPTYVAPEIVAETGYGLKVDIWAAGVITYILLCGFPPFRGSTDDQEALFDQILMGQLDFPLPYWDNVSDSAKALITCMLQVEVEQRYTALQVLDHPWVNDDRMCENQHQLSVAGKIKKNFNMGPKPTNTTAGVTVIASTPLDKERQVFRRRRHQDVKAATARSTQSPFPSSPATGPVLSAAEFTSESEDISPSSAETVRSPTSPF</sequence>
<evidence type="ECO:0000256" key="63">
    <source>
        <dbReference type="PROSITE-ProRule" id="PRU10141"/>
    </source>
</evidence>
<dbReference type="SMART" id="SM00537">
    <property type="entry name" value="DCX"/>
    <property type="match status" value="2"/>
</dbReference>
<evidence type="ECO:0000256" key="62">
    <source>
        <dbReference type="PROSITE-ProRule" id="PRU00023"/>
    </source>
</evidence>
<keyword evidence="15" id="KW-0964">Secreted</keyword>
<keyword evidence="16" id="KW-0723">Serine/threonine-protein kinase</keyword>
<feature type="transmembrane region" description="Helical" evidence="65">
    <location>
        <begin position="362"/>
        <end position="382"/>
    </location>
</feature>
<keyword evidence="34 65" id="KW-1133">Transmembrane helix</keyword>
<dbReference type="Gene3D" id="1.20.58.80">
    <property type="entry name" value="Phosphotransferase system, lactose/cellobiose-type IIA subunit"/>
    <property type="match status" value="1"/>
</dbReference>
<evidence type="ECO:0000256" key="3">
    <source>
        <dbReference type="ARBA" id="ARBA00004498"/>
    </source>
</evidence>
<evidence type="ECO:0000256" key="48">
    <source>
        <dbReference type="ARBA" id="ARBA00036634"/>
    </source>
</evidence>
<dbReference type="InterPro" id="IPR000719">
    <property type="entry name" value="Prot_kinase_dom"/>
</dbReference>
<dbReference type="Pfam" id="PF03607">
    <property type="entry name" value="DCX"/>
    <property type="match status" value="2"/>
</dbReference>
<feature type="region of interest" description="Disordered" evidence="64">
    <location>
        <begin position="2395"/>
        <end position="2485"/>
    </location>
</feature>
<dbReference type="CDD" id="cd02679">
    <property type="entry name" value="MIT_spastin"/>
    <property type="match status" value="1"/>
</dbReference>
<evidence type="ECO:0000256" key="53">
    <source>
        <dbReference type="ARBA" id="ARBA00061757"/>
    </source>
</evidence>
<dbReference type="SUPFAM" id="SSF56112">
    <property type="entry name" value="Protein kinase-like (PK-like)"/>
    <property type="match status" value="1"/>
</dbReference>
<dbReference type="GO" id="GO:0007155">
    <property type="term" value="P:cell adhesion"/>
    <property type="evidence" value="ECO:0007669"/>
    <property type="project" value="UniProtKB-KW"/>
</dbReference>
<comment type="catalytic activity">
    <reaction evidence="50">
        <text>L-seryl-[protein] + ATP = O-phospho-L-seryl-[protein] + ADP + H(+)</text>
        <dbReference type="Rhea" id="RHEA:17989"/>
        <dbReference type="Rhea" id="RHEA-COMP:9863"/>
        <dbReference type="Rhea" id="RHEA-COMP:11604"/>
        <dbReference type="ChEBI" id="CHEBI:15378"/>
        <dbReference type="ChEBI" id="CHEBI:29999"/>
        <dbReference type="ChEBI" id="CHEBI:30616"/>
        <dbReference type="ChEBI" id="CHEBI:83421"/>
        <dbReference type="ChEBI" id="CHEBI:456216"/>
        <dbReference type="EC" id="2.7.11.1"/>
    </reaction>
</comment>
<comment type="similarity">
    <text evidence="7">Belongs to the protein kinase superfamily. CAMK Ser/Thr protein kinase family. CaMK subfamily.</text>
</comment>
<dbReference type="EMBL" id="QBIY01012702">
    <property type="protein sequence ID" value="RXN18756.1"/>
    <property type="molecule type" value="Genomic_DNA"/>
</dbReference>
<dbReference type="Gene3D" id="2.30.180.10">
    <property type="entry name" value="FAS1 domain"/>
    <property type="match status" value="4"/>
</dbReference>
<dbReference type="NCBIfam" id="TIGR00870">
    <property type="entry name" value="trp"/>
    <property type="match status" value="1"/>
</dbReference>
<dbReference type="FunFam" id="1.10.287.70:FF:000266">
    <property type="entry name" value="Transient receptor potential cation channel subfamily c member 1"/>
    <property type="match status" value="1"/>
</dbReference>
<dbReference type="SMART" id="SM00248">
    <property type="entry name" value="ANK"/>
    <property type="match status" value="2"/>
</dbReference>
<dbReference type="Gene3D" id="3.30.200.20">
    <property type="entry name" value="Phosphorylase Kinase, domain 1"/>
    <property type="match status" value="1"/>
</dbReference>
<dbReference type="Pfam" id="PF04212">
    <property type="entry name" value="MIT"/>
    <property type="match status" value="1"/>
</dbReference>
<comment type="catalytic activity">
    <reaction evidence="49">
        <text>L-threonyl-[protein] + ATP = O-phospho-L-threonyl-[protein] + ADP + H(+)</text>
        <dbReference type="Rhea" id="RHEA:46608"/>
        <dbReference type="Rhea" id="RHEA-COMP:11060"/>
        <dbReference type="Rhea" id="RHEA-COMP:11605"/>
        <dbReference type="ChEBI" id="CHEBI:15378"/>
        <dbReference type="ChEBI" id="CHEBI:30013"/>
        <dbReference type="ChEBI" id="CHEBI:30616"/>
        <dbReference type="ChEBI" id="CHEBI:61977"/>
        <dbReference type="ChEBI" id="CHEBI:456216"/>
        <dbReference type="EC" id="2.7.11.1"/>
    </reaction>
</comment>
<dbReference type="GO" id="GO:0005524">
    <property type="term" value="F:ATP binding"/>
    <property type="evidence" value="ECO:0007669"/>
    <property type="project" value="UniProtKB-UniRule"/>
</dbReference>
<evidence type="ECO:0000256" key="19">
    <source>
        <dbReference type="ARBA" id="ARBA00022568"/>
    </source>
</evidence>
<keyword evidence="41" id="KW-0446">Lipid-binding</keyword>
<evidence type="ECO:0000256" key="10">
    <source>
        <dbReference type="ARBA" id="ARBA00022448"/>
    </source>
</evidence>
<dbReference type="InterPro" id="IPR036572">
    <property type="entry name" value="Doublecortin_dom_sf"/>
</dbReference>
<keyword evidence="69" id="KW-0675">Receptor</keyword>
<evidence type="ECO:0000256" key="22">
    <source>
        <dbReference type="ARBA" id="ARBA00022677"/>
    </source>
</evidence>
<dbReference type="EC" id="2.7.11.1" evidence="8"/>
<evidence type="ECO:0000256" key="46">
    <source>
        <dbReference type="ARBA" id="ARBA00023303"/>
    </source>
</evidence>
<feature type="domain" description="Doublecortin" evidence="68">
    <location>
        <begin position="2294"/>
        <end position="2377"/>
    </location>
</feature>
<comment type="subunit">
    <text evidence="54">Interacts with ITCH and WWP1. Interacts (via MIT domain) with IST1; leading to the recruitment of SPART to midbodies. Interacts with MAP1LC3A and MAP1LC3C.</text>
</comment>
<keyword evidence="17" id="KW-0272">Extracellular matrix</keyword>
<dbReference type="Pfam" id="PF12796">
    <property type="entry name" value="Ank_2"/>
    <property type="match status" value="1"/>
</dbReference>
<keyword evidence="71" id="KW-1267">Proteomics identification</keyword>
<keyword evidence="28" id="KW-0418">Kinase</keyword>
<dbReference type="PROSITE" id="PS50309">
    <property type="entry name" value="DC"/>
    <property type="match status" value="2"/>
</dbReference>
<dbReference type="InterPro" id="IPR011009">
    <property type="entry name" value="Kinase-like_dom_sf"/>
</dbReference>
<evidence type="ECO:0000256" key="50">
    <source>
        <dbReference type="ARBA" id="ARBA00048679"/>
    </source>
</evidence>
<evidence type="ECO:0000256" key="54">
    <source>
        <dbReference type="ARBA" id="ARBA00064034"/>
    </source>
</evidence>
<keyword evidence="22" id="KW-0551">Lipid droplet</keyword>
<evidence type="ECO:0000259" key="67">
    <source>
        <dbReference type="PROSITE" id="PS50213"/>
    </source>
</evidence>
<evidence type="ECO:0000256" key="32">
    <source>
        <dbReference type="ARBA" id="ARBA00022889"/>
    </source>
</evidence>
<evidence type="ECO:0000256" key="2">
    <source>
        <dbReference type="ARBA" id="ARBA00004245"/>
    </source>
</evidence>
<feature type="binding site" evidence="63">
    <location>
        <position position="2529"/>
    </location>
    <ligand>
        <name>ATP</name>
        <dbReference type="ChEBI" id="CHEBI:30616"/>
    </ligand>
</feature>
<keyword evidence="42 65" id="KW-0472">Membrane</keyword>
<dbReference type="InterPro" id="IPR007330">
    <property type="entry name" value="MIT_dom"/>
</dbReference>
<evidence type="ECO:0000256" key="7">
    <source>
        <dbReference type="ARBA" id="ARBA00005354"/>
    </source>
</evidence>
<dbReference type="SMART" id="SM00220">
    <property type="entry name" value="S_TKc"/>
    <property type="match status" value="1"/>
</dbReference>
<dbReference type="GO" id="GO:0004674">
    <property type="term" value="F:protein serine/threonine kinase activity"/>
    <property type="evidence" value="ECO:0007669"/>
    <property type="project" value="UniProtKB-KW"/>
</dbReference>
<dbReference type="CDD" id="cd17069">
    <property type="entry name" value="DCX2"/>
    <property type="match status" value="1"/>
</dbReference>
<dbReference type="FunFam" id="2.30.180.10:FF:000001">
    <property type="entry name" value="periostin isoform X1"/>
    <property type="match status" value="1"/>
</dbReference>
<dbReference type="CDD" id="cd14183">
    <property type="entry name" value="STKc_DCKL1"/>
    <property type="match status" value="1"/>
</dbReference>
<dbReference type="FunFam" id="1.25.40.20:FF:000023">
    <property type="entry name" value="short transient receptor potential channel 4 isoform X1"/>
    <property type="match status" value="1"/>
</dbReference>
<dbReference type="FunFam" id="3.30.200.20:FF:000057">
    <property type="entry name" value="Serine/threonine-protein kinase DCLK1 isoform 2"/>
    <property type="match status" value="1"/>
</dbReference>
<feature type="compositionally biased region" description="Low complexity" evidence="64">
    <location>
        <begin position="2403"/>
        <end position="2421"/>
    </location>
</feature>
<dbReference type="PANTHER" id="PTHR10117">
    <property type="entry name" value="TRANSIENT RECEPTOR POTENTIAL CHANNEL"/>
    <property type="match status" value="1"/>
</dbReference>
<keyword evidence="46" id="KW-0407">Ion channel</keyword>
<gene>
    <name evidence="69" type="ORF">ROHU_026049</name>
</gene>
<dbReference type="SMR" id="A0A498MIN9"/>
<dbReference type="FunFam" id="1.10.510.10:FF:000066">
    <property type="entry name" value="Serine/threonine-protein kinase DCLK1 isoform 2"/>
    <property type="match status" value="1"/>
</dbReference>
<feature type="region of interest" description="Disordered" evidence="64">
    <location>
        <begin position="2808"/>
        <end position="2864"/>
    </location>
</feature>
<dbReference type="Proteomes" id="UP000290572">
    <property type="component" value="Unassembled WGS sequence"/>
</dbReference>
<keyword evidence="24 65" id="KW-0812">Transmembrane</keyword>
<evidence type="ECO:0000256" key="56">
    <source>
        <dbReference type="ARBA" id="ARBA00070436"/>
    </source>
</evidence>
<dbReference type="FunFam" id="2.30.180.10:FF:000004">
    <property type="entry name" value="periostin isoform X1"/>
    <property type="match status" value="1"/>
</dbReference>
<evidence type="ECO:0000256" key="28">
    <source>
        <dbReference type="ARBA" id="ARBA00022777"/>
    </source>
</evidence>
<dbReference type="GO" id="GO:0034703">
    <property type="term" value="C:cation channel complex"/>
    <property type="evidence" value="ECO:0007669"/>
    <property type="project" value="TreeGrafter"/>
</dbReference>
<evidence type="ECO:0000256" key="42">
    <source>
        <dbReference type="ARBA" id="ARBA00023136"/>
    </source>
</evidence>
<evidence type="ECO:0000256" key="17">
    <source>
        <dbReference type="ARBA" id="ARBA00022530"/>
    </source>
</evidence>
<evidence type="ECO:0000259" key="66">
    <source>
        <dbReference type="PROSITE" id="PS50011"/>
    </source>
</evidence>
<evidence type="ECO:0000256" key="20">
    <source>
        <dbReference type="ARBA" id="ARBA00022673"/>
    </source>
</evidence>
<dbReference type="PROSITE" id="PS50011">
    <property type="entry name" value="PROTEIN_KINASE_DOM"/>
    <property type="match status" value="1"/>
</dbReference>
<evidence type="ECO:0000256" key="59">
    <source>
        <dbReference type="ARBA" id="ARBA00079695"/>
    </source>
</evidence>
<name>A0A498MIN9_LABRO</name>
<keyword evidence="26" id="KW-0677">Repeat</keyword>
<evidence type="ECO:0000256" key="47">
    <source>
        <dbReference type="ARBA" id="ARBA00032242"/>
    </source>
</evidence>
<evidence type="ECO:0000256" key="38">
    <source>
        <dbReference type="ARBA" id="ARBA00023055"/>
    </source>
</evidence>
<evidence type="ECO:0000256" key="60">
    <source>
        <dbReference type="ARBA" id="ARBA00079902"/>
    </source>
</evidence>
<dbReference type="SUPFAM" id="SSF48403">
    <property type="entry name" value="Ankyrin repeat"/>
    <property type="match status" value="1"/>
</dbReference>
<feature type="compositionally biased region" description="Low complexity" evidence="64">
    <location>
        <begin position="2456"/>
        <end position="2466"/>
    </location>
</feature>
<dbReference type="GO" id="GO:0008289">
    <property type="term" value="F:lipid binding"/>
    <property type="evidence" value="ECO:0007669"/>
    <property type="project" value="UniProtKB-KW"/>
</dbReference>
<keyword evidence="33" id="KW-0442">Lipid degradation</keyword>
<evidence type="ECO:0000256" key="34">
    <source>
        <dbReference type="ARBA" id="ARBA00022989"/>
    </source>
</evidence>
<organism evidence="69 70">
    <name type="scientific">Labeo rohita</name>
    <name type="common">Indian major carp</name>
    <name type="synonym">Cyprinus rohita</name>
    <dbReference type="NCBI Taxonomy" id="84645"/>
    <lineage>
        <taxon>Eukaryota</taxon>
        <taxon>Metazoa</taxon>
        <taxon>Chordata</taxon>
        <taxon>Craniata</taxon>
        <taxon>Vertebrata</taxon>
        <taxon>Euteleostomi</taxon>
        <taxon>Actinopterygii</taxon>
        <taxon>Neopterygii</taxon>
        <taxon>Teleostei</taxon>
        <taxon>Ostariophysi</taxon>
        <taxon>Cypriniformes</taxon>
        <taxon>Cyprinidae</taxon>
        <taxon>Labeoninae</taxon>
        <taxon>Labeonini</taxon>
        <taxon>Labeo</taxon>
    </lineage>
</organism>
<comment type="caution">
    <text evidence="69">The sequence shown here is derived from an EMBL/GenBank/DDBJ whole genome shotgun (WGS) entry which is preliminary data.</text>
</comment>
<keyword evidence="45" id="KW-0206">Cytoskeleton</keyword>
<feature type="compositionally biased region" description="Polar residues" evidence="64">
    <location>
        <begin position="2820"/>
        <end position="2832"/>
    </location>
</feature>
<dbReference type="Gene3D" id="3.10.20.230">
    <property type="entry name" value="Doublecortin domain"/>
    <property type="match status" value="2"/>
</dbReference>
<dbReference type="Pfam" id="PF00069">
    <property type="entry name" value="Pkinase"/>
    <property type="match status" value="1"/>
</dbReference>
<dbReference type="PROSITE" id="PS50213">
    <property type="entry name" value="FAS1"/>
    <property type="match status" value="4"/>
</dbReference>
<dbReference type="GO" id="GO:0016042">
    <property type="term" value="P:lipid catabolic process"/>
    <property type="evidence" value="ECO:0007669"/>
    <property type="project" value="UniProtKB-KW"/>
</dbReference>
<evidence type="ECO:0000256" key="27">
    <source>
        <dbReference type="ARBA" id="ARBA00022741"/>
    </source>
</evidence>
<keyword evidence="11" id="KW-1003">Cell membrane</keyword>
<dbReference type="FunFam" id="3.10.20.230:FF:000001">
    <property type="entry name" value="serine/threonine-protein kinase DCLK1 isoform X1"/>
    <property type="match status" value="1"/>
</dbReference>
<keyword evidence="20" id="KW-0107">Calcium channel</keyword>
<dbReference type="InterPro" id="IPR002153">
    <property type="entry name" value="TRPC_channel"/>
</dbReference>
<comment type="subcellular location">
    <subcellularLocation>
        <location evidence="6">Cell membrane</location>
        <topology evidence="6">Multi-pass membrane protein</topology>
    </subcellularLocation>
    <subcellularLocation>
        <location evidence="2">Cytoplasm</location>
        <location evidence="2">Cytoskeleton</location>
    </subcellularLocation>
    <subcellularLocation>
        <location evidence="5">Golgi apparatus</location>
    </subcellularLocation>
    <subcellularLocation>
        <location evidence="4">Lipid droplet</location>
    </subcellularLocation>
    <subcellularLocation>
        <location evidence="1">Midbody</location>
    </subcellularLocation>
    <subcellularLocation>
        <location evidence="3">Secreted</location>
        <location evidence="3">Extracellular space</location>
        <location evidence="3">Extracellular matrix</location>
    </subcellularLocation>
</comment>
<feature type="transmembrane region" description="Helical" evidence="65">
    <location>
        <begin position="402"/>
        <end position="418"/>
    </location>
</feature>
<evidence type="ECO:0000256" key="36">
    <source>
        <dbReference type="ARBA" id="ARBA00023034"/>
    </source>
</evidence>
<feature type="domain" description="FAS1" evidence="67">
    <location>
        <begin position="1187"/>
        <end position="1311"/>
    </location>
</feature>
<dbReference type="SUPFAM" id="SSF116846">
    <property type="entry name" value="MIT domain"/>
    <property type="match status" value="1"/>
</dbReference>
<evidence type="ECO:0000256" key="16">
    <source>
        <dbReference type="ARBA" id="ARBA00022527"/>
    </source>
</evidence>
<evidence type="ECO:0000256" key="12">
    <source>
        <dbReference type="ARBA" id="ARBA00022479"/>
    </source>
</evidence>
<keyword evidence="19" id="KW-0109">Calcium transport</keyword>
<keyword evidence="36" id="KW-0333">Golgi apparatus</keyword>
<evidence type="ECO:0000256" key="30">
    <source>
        <dbReference type="ARBA" id="ARBA00022840"/>
    </source>
</evidence>
<dbReference type="GO" id="GO:0071307">
    <property type="term" value="P:cellular response to vitamin K"/>
    <property type="evidence" value="ECO:0007669"/>
    <property type="project" value="UniProtKB-ARBA"/>
</dbReference>
<feature type="domain" description="FAS1" evidence="67">
    <location>
        <begin position="916"/>
        <end position="1049"/>
    </location>
</feature>
<accession>A0A498MIN9</accession>
<evidence type="ECO:0000256" key="11">
    <source>
        <dbReference type="ARBA" id="ARBA00022475"/>
    </source>
</evidence>
<dbReference type="Pfam" id="PF00023">
    <property type="entry name" value="Ank"/>
    <property type="match status" value="1"/>
</dbReference>
<dbReference type="GO" id="GO:0005856">
    <property type="term" value="C:cytoskeleton"/>
    <property type="evidence" value="ECO:0007669"/>
    <property type="project" value="UniProtKB-SubCell"/>
</dbReference>
<dbReference type="Pfam" id="PF00520">
    <property type="entry name" value="Ion_trans"/>
    <property type="match status" value="1"/>
</dbReference>
<evidence type="ECO:0000256" key="52">
    <source>
        <dbReference type="ARBA" id="ARBA00058492"/>
    </source>
</evidence>
<dbReference type="GO" id="GO:0051480">
    <property type="term" value="P:regulation of cytosolic calcium ion concentration"/>
    <property type="evidence" value="ECO:0007669"/>
    <property type="project" value="TreeGrafter"/>
</dbReference>
<dbReference type="SMART" id="SM01420">
    <property type="entry name" value="TRP_2"/>
    <property type="match status" value="1"/>
</dbReference>
<evidence type="ECO:0000256" key="35">
    <source>
        <dbReference type="ARBA" id="ARBA00022990"/>
    </source>
</evidence>
<dbReference type="Pfam" id="PF06911">
    <property type="entry name" value="Senescence"/>
    <property type="match status" value="1"/>
</dbReference>
<dbReference type="SMART" id="SM00745">
    <property type="entry name" value="MIT"/>
    <property type="match status" value="1"/>
</dbReference>
<dbReference type="InterPro" id="IPR017441">
    <property type="entry name" value="Protein_kinase_ATP_BS"/>
</dbReference>
<dbReference type="GO" id="GO:0005794">
    <property type="term" value="C:Golgi apparatus"/>
    <property type="evidence" value="ECO:0007669"/>
    <property type="project" value="UniProtKB-SubCell"/>
</dbReference>
<evidence type="ECO:0000256" key="21">
    <source>
        <dbReference type="ARBA" id="ARBA00022674"/>
    </source>
</evidence>
<feature type="region of interest" description="Disordered" evidence="64">
    <location>
        <begin position="761"/>
        <end position="781"/>
    </location>
</feature>
<evidence type="ECO:0000256" key="4">
    <source>
        <dbReference type="ARBA" id="ARBA00004502"/>
    </source>
</evidence>
<dbReference type="GO" id="GO:0035556">
    <property type="term" value="P:intracellular signal transduction"/>
    <property type="evidence" value="ECO:0007669"/>
    <property type="project" value="InterPro"/>
</dbReference>
<keyword evidence="12" id="KW-0301">Gamma-carboxyglutamic acid</keyword>
<keyword evidence="31" id="KW-0832">Ubl conjugation</keyword>
<dbReference type="InterPro" id="IPR008271">
    <property type="entry name" value="Ser/Thr_kinase_AS"/>
</dbReference>
<evidence type="ECO:0000256" key="40">
    <source>
        <dbReference type="ARBA" id="ARBA00023098"/>
    </source>
</evidence>
<evidence type="ECO:0000313" key="69">
    <source>
        <dbReference type="EMBL" id="RXN18756.1"/>
    </source>
</evidence>
<evidence type="ECO:0007829" key="71">
    <source>
        <dbReference type="PeptideAtlas" id="A0A498MIN9"/>
    </source>
</evidence>
<keyword evidence="14" id="KW-1017">Isopeptide bond</keyword>
<keyword evidence="27 63" id="KW-0547">Nucleotide-binding</keyword>
<dbReference type="Pfam" id="PF02469">
    <property type="entry name" value="Fasciclin"/>
    <property type="match status" value="4"/>
</dbReference>
<keyword evidence="21" id="KW-0358">Heparin-binding</keyword>
<dbReference type="PANTHER" id="PTHR10117:SF25">
    <property type="entry name" value="SHORT TRANSIENT RECEPTOR POTENTIAL CHANNEL 4"/>
    <property type="match status" value="1"/>
</dbReference>
<dbReference type="PRINTS" id="PR01097">
    <property type="entry name" value="TRNSRECEPTRP"/>
</dbReference>
<evidence type="ECO:0000256" key="23">
    <source>
        <dbReference type="ARBA" id="ARBA00022679"/>
    </source>
</evidence>
<keyword evidence="44" id="KW-0325">Glycoprotein</keyword>
<dbReference type="GO" id="GO:0008201">
    <property type="term" value="F:heparin binding"/>
    <property type="evidence" value="ECO:0007669"/>
    <property type="project" value="UniProtKB-KW"/>
</dbReference>
<evidence type="ECO:0000313" key="70">
    <source>
        <dbReference type="Proteomes" id="UP000290572"/>
    </source>
</evidence>
<keyword evidence="30 63" id="KW-0067">ATP-binding</keyword>
<keyword evidence="29" id="KW-0106">Calcium</keyword>